<keyword evidence="2" id="KW-0812">Transmembrane</keyword>
<dbReference type="InterPro" id="IPR021369">
    <property type="entry name" value="DUF2985"/>
</dbReference>
<organism evidence="3 4">
    <name type="scientific">Ceratocystis pirilliformis</name>
    <dbReference type="NCBI Taxonomy" id="259994"/>
    <lineage>
        <taxon>Eukaryota</taxon>
        <taxon>Fungi</taxon>
        <taxon>Dikarya</taxon>
        <taxon>Ascomycota</taxon>
        <taxon>Pezizomycotina</taxon>
        <taxon>Sordariomycetes</taxon>
        <taxon>Hypocreomycetidae</taxon>
        <taxon>Microascales</taxon>
        <taxon>Ceratocystidaceae</taxon>
        <taxon>Ceratocystis</taxon>
    </lineage>
</organism>
<protein>
    <recommendedName>
        <fullName evidence="5">Alpha-L-rhamnosidase C</fullName>
    </recommendedName>
</protein>
<evidence type="ECO:0000256" key="2">
    <source>
        <dbReference type="SAM" id="Phobius"/>
    </source>
</evidence>
<gene>
    <name evidence="3" type="ORF">Cpir12675_002492</name>
</gene>
<sequence>MNSPHASTPGGNEPFPELPQATTTTTPIDSPPEELSRFPSSGLASTIRRMSKTFEESDIPPGFMAATGTIASSAVNPPSRRRSSVKSTDDNRSPRHGSFSRTISNDKATSIRQMPSAVLSAGPSTAMLSDVQEYPSGIESTPPHLPPPISTENGVEEAAIGTQESFKQVSASDSSEGKASNVDFLVRSDTATFDNGYHFPPSYTAWESTKHFAIVLWRYFLTPVGFLVVFYGLNVIAWGGMLFLLLCNAAPAMCHPSCNDINSPRRKWLEVDQQIINALFCVTGFGFAPWRVRDLWYLMQFRLLKRFMGLQRLAGINNSWFRLPGSQSLPPHIGPDNVDEWPAGIDPLVVPYPSKSTPRAPLTGQRALPTTMWKMDTLVWMNFMNTIFQVLLSAFMWGMNRFDRPGWVTGFLVSMGIGTAIIGGLLIFLEGKRVKGIEGVPLTDRDIAKLDHDKELGISHYNNLSAKKPKVSGEKSRLAKRTSSSSK</sequence>
<feature type="transmembrane region" description="Helical" evidence="2">
    <location>
        <begin position="219"/>
        <end position="246"/>
    </location>
</feature>
<feature type="transmembrane region" description="Helical" evidence="2">
    <location>
        <begin position="405"/>
        <end position="429"/>
    </location>
</feature>
<feature type="region of interest" description="Disordered" evidence="1">
    <location>
        <begin position="1"/>
        <end position="111"/>
    </location>
</feature>
<reference evidence="3 4" key="1">
    <citation type="journal article" date="2024" name="IMA Fungus">
        <title>IMA Genome - F19 : A genome assembly and annotation guide to empower mycologists, including annotated draft genome sequences of Ceratocystis pirilliformis, Diaporthe australafricana, Fusarium ophioides, Paecilomyces lecythidis, and Sporothrix stenoceras.</title>
        <authorList>
            <person name="Aylward J."/>
            <person name="Wilson A.M."/>
            <person name="Visagie C.M."/>
            <person name="Spraker J."/>
            <person name="Barnes I."/>
            <person name="Buitendag C."/>
            <person name="Ceriani C."/>
            <person name="Del Mar Angel L."/>
            <person name="du Plessis D."/>
            <person name="Fuchs T."/>
            <person name="Gasser K."/>
            <person name="Kramer D."/>
            <person name="Li W."/>
            <person name="Munsamy K."/>
            <person name="Piso A."/>
            <person name="Price J.L."/>
            <person name="Sonnekus B."/>
            <person name="Thomas C."/>
            <person name="van der Nest A."/>
            <person name="van Dijk A."/>
            <person name="van Heerden A."/>
            <person name="van Vuuren N."/>
            <person name="Yilmaz N."/>
            <person name="Duong T.A."/>
            <person name="van der Merwe N.A."/>
            <person name="Wingfield M.J."/>
            <person name="Wingfield B.D."/>
        </authorList>
    </citation>
    <scope>NUCLEOTIDE SEQUENCE [LARGE SCALE GENOMIC DNA]</scope>
    <source>
        <strain evidence="3 4">CMW 12675</strain>
    </source>
</reference>
<keyword evidence="4" id="KW-1185">Reference proteome</keyword>
<evidence type="ECO:0000313" key="3">
    <source>
        <dbReference type="EMBL" id="KAL1897171.1"/>
    </source>
</evidence>
<feature type="transmembrane region" description="Helical" evidence="2">
    <location>
        <begin position="378"/>
        <end position="399"/>
    </location>
</feature>
<feature type="region of interest" description="Disordered" evidence="1">
    <location>
        <begin position="467"/>
        <end position="487"/>
    </location>
</feature>
<dbReference type="Proteomes" id="UP001583280">
    <property type="component" value="Unassembled WGS sequence"/>
</dbReference>
<keyword evidence="2" id="KW-1133">Transmembrane helix</keyword>
<dbReference type="PANTHER" id="PTHR35872:SF1">
    <property type="entry name" value="ALPHA-L-RHAMNOSIDASE C"/>
    <property type="match status" value="1"/>
</dbReference>
<dbReference type="PANTHER" id="PTHR35872">
    <property type="entry name" value="INTEGRAL MEMBRANE PROTEIN (AFU_ORTHOLOGUE AFUA_5G07110)"/>
    <property type="match status" value="1"/>
</dbReference>
<evidence type="ECO:0000313" key="4">
    <source>
        <dbReference type="Proteomes" id="UP001583280"/>
    </source>
</evidence>
<dbReference type="EMBL" id="JAWDJO010000049">
    <property type="protein sequence ID" value="KAL1897171.1"/>
    <property type="molecule type" value="Genomic_DNA"/>
</dbReference>
<feature type="compositionally biased region" description="Polar residues" evidence="1">
    <location>
        <begin position="1"/>
        <end position="10"/>
    </location>
</feature>
<keyword evidence="2" id="KW-0472">Membrane</keyword>
<feature type="compositionally biased region" description="Polar residues" evidence="1">
    <location>
        <begin position="99"/>
        <end position="111"/>
    </location>
</feature>
<evidence type="ECO:0000256" key="1">
    <source>
        <dbReference type="SAM" id="MobiDB-lite"/>
    </source>
</evidence>
<evidence type="ECO:0008006" key="5">
    <source>
        <dbReference type="Google" id="ProtNLM"/>
    </source>
</evidence>
<name>A0ABR3Z926_9PEZI</name>
<proteinExistence type="predicted"/>
<comment type="caution">
    <text evidence="3">The sequence shown here is derived from an EMBL/GenBank/DDBJ whole genome shotgun (WGS) entry which is preliminary data.</text>
</comment>
<accession>A0ABR3Z926</accession>
<dbReference type="Pfam" id="PF11204">
    <property type="entry name" value="DUF2985"/>
    <property type="match status" value="1"/>
</dbReference>